<dbReference type="AlphaFoldDB" id="A0A0R3SVC4"/>
<reference evidence="1 2" key="2">
    <citation type="submission" date="2018-11" db="EMBL/GenBank/DDBJ databases">
        <authorList>
            <consortium name="Pathogen Informatics"/>
        </authorList>
    </citation>
    <scope>NUCLEOTIDE SEQUENCE [LARGE SCALE GENOMIC DNA]</scope>
</reference>
<evidence type="ECO:0000313" key="3">
    <source>
        <dbReference type="WBParaSite" id="HDID_0000951401-mRNA-1"/>
    </source>
</evidence>
<proteinExistence type="predicted"/>
<gene>
    <name evidence="1" type="ORF">HDID_LOCUS9512</name>
</gene>
<organism evidence="3">
    <name type="scientific">Hymenolepis diminuta</name>
    <name type="common">Rat tapeworm</name>
    <dbReference type="NCBI Taxonomy" id="6216"/>
    <lineage>
        <taxon>Eukaryota</taxon>
        <taxon>Metazoa</taxon>
        <taxon>Spiralia</taxon>
        <taxon>Lophotrochozoa</taxon>
        <taxon>Platyhelminthes</taxon>
        <taxon>Cestoda</taxon>
        <taxon>Eucestoda</taxon>
        <taxon>Cyclophyllidea</taxon>
        <taxon>Hymenolepididae</taxon>
        <taxon>Hymenolepis</taxon>
    </lineage>
</organism>
<name>A0A0R3SVC4_HYMDI</name>
<evidence type="ECO:0000313" key="1">
    <source>
        <dbReference type="EMBL" id="VDL61893.1"/>
    </source>
</evidence>
<dbReference type="Proteomes" id="UP000274504">
    <property type="component" value="Unassembled WGS sequence"/>
</dbReference>
<sequence length="49" mass="5172">MPGPHPLIIPVVCTRRLDKVCVCGGGGGSEPCRHIPTPVLPFLAHGWSL</sequence>
<protein>
    <submittedName>
        <fullName evidence="3">SWIM-type domain-containing protein</fullName>
    </submittedName>
</protein>
<evidence type="ECO:0000313" key="2">
    <source>
        <dbReference type="Proteomes" id="UP000274504"/>
    </source>
</evidence>
<reference evidence="3" key="1">
    <citation type="submission" date="2017-02" db="UniProtKB">
        <authorList>
            <consortium name="WormBaseParasite"/>
        </authorList>
    </citation>
    <scope>IDENTIFICATION</scope>
</reference>
<dbReference type="WBParaSite" id="HDID_0000951401-mRNA-1">
    <property type="protein sequence ID" value="HDID_0000951401-mRNA-1"/>
    <property type="gene ID" value="HDID_0000951401"/>
</dbReference>
<accession>A0A0R3SVC4</accession>
<dbReference type="EMBL" id="UYSG01011307">
    <property type="protein sequence ID" value="VDL61893.1"/>
    <property type="molecule type" value="Genomic_DNA"/>
</dbReference>